<accession>A0A9W9XNT5</accession>
<name>A0A9W9XNT5_9EURO</name>
<dbReference type="AlphaFoldDB" id="A0A9W9XNT5"/>
<evidence type="ECO:0000313" key="2">
    <source>
        <dbReference type="Proteomes" id="UP001148312"/>
    </source>
</evidence>
<proteinExistence type="predicted"/>
<organism evidence="1 2">
    <name type="scientific">Penicillium diatomitis</name>
    <dbReference type="NCBI Taxonomy" id="2819901"/>
    <lineage>
        <taxon>Eukaryota</taxon>
        <taxon>Fungi</taxon>
        <taxon>Dikarya</taxon>
        <taxon>Ascomycota</taxon>
        <taxon>Pezizomycotina</taxon>
        <taxon>Eurotiomycetes</taxon>
        <taxon>Eurotiomycetidae</taxon>
        <taxon>Eurotiales</taxon>
        <taxon>Aspergillaceae</taxon>
        <taxon>Penicillium</taxon>
    </lineage>
</organism>
<evidence type="ECO:0000313" key="1">
    <source>
        <dbReference type="EMBL" id="KAJ5495990.1"/>
    </source>
</evidence>
<reference evidence="1" key="2">
    <citation type="journal article" date="2023" name="IMA Fungus">
        <title>Comparative genomic study of the Penicillium genus elucidates a diverse pangenome and 15 lateral gene transfer events.</title>
        <authorList>
            <person name="Petersen C."/>
            <person name="Sorensen T."/>
            <person name="Nielsen M.R."/>
            <person name="Sondergaard T.E."/>
            <person name="Sorensen J.L."/>
            <person name="Fitzpatrick D.A."/>
            <person name="Frisvad J.C."/>
            <person name="Nielsen K.L."/>
        </authorList>
    </citation>
    <scope>NUCLEOTIDE SEQUENCE</scope>
    <source>
        <strain evidence="1">IBT 30728</strain>
    </source>
</reference>
<dbReference type="Proteomes" id="UP001148312">
    <property type="component" value="Unassembled WGS sequence"/>
</dbReference>
<dbReference type="EMBL" id="JAPWDQ010000001">
    <property type="protein sequence ID" value="KAJ5495990.1"/>
    <property type="molecule type" value="Genomic_DNA"/>
</dbReference>
<gene>
    <name evidence="1" type="ORF">N7539_001106</name>
</gene>
<reference evidence="1" key="1">
    <citation type="submission" date="2022-12" db="EMBL/GenBank/DDBJ databases">
        <authorList>
            <person name="Petersen C."/>
        </authorList>
    </citation>
    <scope>NUCLEOTIDE SEQUENCE</scope>
    <source>
        <strain evidence="1">IBT 30728</strain>
    </source>
</reference>
<dbReference type="RefSeq" id="XP_056795003.1">
    <property type="nucleotide sequence ID" value="XM_056930710.1"/>
</dbReference>
<comment type="caution">
    <text evidence="1">The sequence shown here is derived from an EMBL/GenBank/DDBJ whole genome shotgun (WGS) entry which is preliminary data.</text>
</comment>
<keyword evidence="2" id="KW-1185">Reference proteome</keyword>
<dbReference type="GeneID" id="81620959"/>
<protein>
    <submittedName>
        <fullName evidence="1">Uncharacterized protein</fullName>
    </submittedName>
</protein>
<sequence length="118" mass="13220">MSRPHMAILAMAQSKGRVGAFGPGRSKGSLWGQWGRRGEDTDSGARKLAVALKIARTREKRGESNWEVNLGWKRVMKGLEDGLRKEDLKSENGGYIQQILKLNWSGIRLSSVDTVPRW</sequence>